<evidence type="ECO:0000313" key="3">
    <source>
        <dbReference type="Proteomes" id="UP000789831"/>
    </source>
</evidence>
<gene>
    <name evidence="2" type="ORF">AGERDE_LOCUS13594</name>
</gene>
<accession>A0A9N9N5Q0</accession>
<keyword evidence="3" id="KW-1185">Reference proteome</keyword>
<dbReference type="OrthoDB" id="5599902at2759"/>
<evidence type="ECO:0000313" key="2">
    <source>
        <dbReference type="EMBL" id="CAG8702824.1"/>
    </source>
</evidence>
<dbReference type="Proteomes" id="UP000789831">
    <property type="component" value="Unassembled WGS sequence"/>
</dbReference>
<feature type="domain" description="DUF8032" evidence="1">
    <location>
        <begin position="1"/>
        <end position="38"/>
    </location>
</feature>
<sequence length="61" mass="7121">NRWIYETQCNVLGWMLAYLNPEKMSGKLIQRAVDTFRNLQPGSKSRRVALQEKVLNGTLRK</sequence>
<comment type="caution">
    <text evidence="2">The sequence shown here is derived from an EMBL/GenBank/DDBJ whole genome shotgun (WGS) entry which is preliminary data.</text>
</comment>
<name>A0A9N9N5Q0_9GLOM</name>
<evidence type="ECO:0000259" key="1">
    <source>
        <dbReference type="Pfam" id="PF26087"/>
    </source>
</evidence>
<feature type="non-terminal residue" evidence="2">
    <location>
        <position position="61"/>
    </location>
</feature>
<organism evidence="2 3">
    <name type="scientific">Ambispora gerdemannii</name>
    <dbReference type="NCBI Taxonomy" id="144530"/>
    <lineage>
        <taxon>Eukaryota</taxon>
        <taxon>Fungi</taxon>
        <taxon>Fungi incertae sedis</taxon>
        <taxon>Mucoromycota</taxon>
        <taxon>Glomeromycotina</taxon>
        <taxon>Glomeromycetes</taxon>
        <taxon>Archaeosporales</taxon>
        <taxon>Ambisporaceae</taxon>
        <taxon>Ambispora</taxon>
    </lineage>
</organism>
<feature type="non-terminal residue" evidence="2">
    <location>
        <position position="1"/>
    </location>
</feature>
<protein>
    <submittedName>
        <fullName evidence="2">5739_t:CDS:1</fullName>
    </submittedName>
</protein>
<dbReference type="AlphaFoldDB" id="A0A9N9N5Q0"/>
<dbReference type="InterPro" id="IPR058345">
    <property type="entry name" value="DUF8032"/>
</dbReference>
<proteinExistence type="predicted"/>
<dbReference type="Pfam" id="PF26087">
    <property type="entry name" value="DUF8032"/>
    <property type="match status" value="1"/>
</dbReference>
<reference evidence="2" key="1">
    <citation type="submission" date="2021-06" db="EMBL/GenBank/DDBJ databases">
        <authorList>
            <person name="Kallberg Y."/>
            <person name="Tangrot J."/>
            <person name="Rosling A."/>
        </authorList>
    </citation>
    <scope>NUCLEOTIDE SEQUENCE</scope>
    <source>
        <strain evidence="2">MT106</strain>
    </source>
</reference>
<dbReference type="EMBL" id="CAJVPL010018723">
    <property type="protein sequence ID" value="CAG8702824.1"/>
    <property type="molecule type" value="Genomic_DNA"/>
</dbReference>